<dbReference type="OrthoDB" id="1150802at2"/>
<dbReference type="GO" id="GO:0022900">
    <property type="term" value="P:electron transport chain"/>
    <property type="evidence" value="ECO:0007669"/>
    <property type="project" value="InterPro"/>
</dbReference>
<sequence>MTRPHAYRPGIPVLFLLLIMLLMMMAPVHADPSQSRTALHLCDDDRQHLLGHMREFLEISNGILASALEDDHERIATLAEDFRPTSAMLERMKLLAQAYEEEGRPHRTNQRELRRFERMAANLSPDFVEMYRAMRLGFDDIAEQSRQGAPSQEIMHRLVNVQNVCIACHRQFEFLPMECH</sequence>
<feature type="chain" id="PRO_5011508441" description="Cytochrome C" evidence="1">
    <location>
        <begin position="31"/>
        <end position="180"/>
    </location>
</feature>
<dbReference type="RefSeq" id="WP_143050479.1">
    <property type="nucleotide sequence ID" value="NZ_FOAA01000017.1"/>
</dbReference>
<accession>A0A1H7QBZ2</accession>
<dbReference type="GO" id="GO:0005506">
    <property type="term" value="F:iron ion binding"/>
    <property type="evidence" value="ECO:0007669"/>
    <property type="project" value="InterPro"/>
</dbReference>
<proteinExistence type="predicted"/>
<protein>
    <recommendedName>
        <fullName evidence="4">Cytochrome C</fullName>
    </recommendedName>
</protein>
<evidence type="ECO:0008006" key="4">
    <source>
        <dbReference type="Google" id="ProtNLM"/>
    </source>
</evidence>
<dbReference type="InterPro" id="IPR010980">
    <property type="entry name" value="Cyt_c/b562"/>
</dbReference>
<dbReference type="EMBL" id="FOAA01000017">
    <property type="protein sequence ID" value="SEL45482.1"/>
    <property type="molecule type" value="Genomic_DNA"/>
</dbReference>
<dbReference type="GO" id="GO:0009055">
    <property type="term" value="F:electron transfer activity"/>
    <property type="evidence" value="ECO:0007669"/>
    <property type="project" value="InterPro"/>
</dbReference>
<keyword evidence="1" id="KW-0732">Signal</keyword>
<dbReference type="AlphaFoldDB" id="A0A1H7QBZ2"/>
<dbReference type="STRING" id="1396821.SAMN05444515_1177"/>
<dbReference type="Gene3D" id="1.20.120.10">
    <property type="entry name" value="Cytochrome c/b562"/>
    <property type="match status" value="1"/>
</dbReference>
<keyword evidence="3" id="KW-1185">Reference proteome</keyword>
<dbReference type="SUPFAM" id="SSF47175">
    <property type="entry name" value="Cytochromes"/>
    <property type="match status" value="1"/>
</dbReference>
<evidence type="ECO:0000256" key="1">
    <source>
        <dbReference type="SAM" id="SignalP"/>
    </source>
</evidence>
<evidence type="ECO:0000313" key="3">
    <source>
        <dbReference type="Proteomes" id="UP000199256"/>
    </source>
</evidence>
<name>A0A1H7QBZ2_9GAMM</name>
<feature type="signal peptide" evidence="1">
    <location>
        <begin position="1"/>
        <end position="30"/>
    </location>
</feature>
<organism evidence="2 3">
    <name type="scientific">Ectothiorhodospira marina</name>
    <dbReference type="NCBI Taxonomy" id="1396821"/>
    <lineage>
        <taxon>Bacteria</taxon>
        <taxon>Pseudomonadati</taxon>
        <taxon>Pseudomonadota</taxon>
        <taxon>Gammaproteobacteria</taxon>
        <taxon>Chromatiales</taxon>
        <taxon>Ectothiorhodospiraceae</taxon>
        <taxon>Ectothiorhodospira</taxon>
    </lineage>
</organism>
<evidence type="ECO:0000313" key="2">
    <source>
        <dbReference type="EMBL" id="SEL45482.1"/>
    </source>
</evidence>
<dbReference type="GO" id="GO:0020037">
    <property type="term" value="F:heme binding"/>
    <property type="evidence" value="ECO:0007669"/>
    <property type="project" value="InterPro"/>
</dbReference>
<dbReference type="Proteomes" id="UP000199256">
    <property type="component" value="Unassembled WGS sequence"/>
</dbReference>
<gene>
    <name evidence="2" type="ORF">SAMN05444515_1177</name>
</gene>
<reference evidence="3" key="1">
    <citation type="submission" date="2016-10" db="EMBL/GenBank/DDBJ databases">
        <authorList>
            <person name="Varghese N."/>
            <person name="Submissions S."/>
        </authorList>
    </citation>
    <scope>NUCLEOTIDE SEQUENCE [LARGE SCALE GENOMIC DNA]</scope>
    <source>
        <strain evidence="3">DSM 241</strain>
    </source>
</reference>